<protein>
    <submittedName>
        <fullName evidence="2">Uncharacterized protein</fullName>
    </submittedName>
</protein>
<keyword evidence="1" id="KW-0175">Coiled coil</keyword>
<dbReference type="AlphaFoldDB" id="A0A848M3V3"/>
<evidence type="ECO:0000313" key="3">
    <source>
        <dbReference type="Proteomes" id="UP000565468"/>
    </source>
</evidence>
<evidence type="ECO:0000313" key="2">
    <source>
        <dbReference type="EMBL" id="NMO95276.1"/>
    </source>
</evidence>
<organism evidence="2 3">
    <name type="scientific">Paenibacillus lemnae</name>
    <dbReference type="NCBI Taxonomy" id="1330551"/>
    <lineage>
        <taxon>Bacteria</taxon>
        <taxon>Bacillati</taxon>
        <taxon>Bacillota</taxon>
        <taxon>Bacilli</taxon>
        <taxon>Bacillales</taxon>
        <taxon>Paenibacillaceae</taxon>
        <taxon>Paenibacillus</taxon>
    </lineage>
</organism>
<proteinExistence type="predicted"/>
<name>A0A848M3V3_PAELE</name>
<keyword evidence="3" id="KW-1185">Reference proteome</keyword>
<feature type="coiled-coil region" evidence="1">
    <location>
        <begin position="21"/>
        <end position="52"/>
    </location>
</feature>
<reference evidence="2 3" key="1">
    <citation type="submission" date="2020-04" db="EMBL/GenBank/DDBJ databases">
        <title>Paenibacillus algicola sp. nov., a novel marine bacterium producing alginate lyase.</title>
        <authorList>
            <person name="Huang H."/>
        </authorList>
    </citation>
    <scope>NUCLEOTIDE SEQUENCE [LARGE SCALE GENOMIC DNA]</scope>
    <source>
        <strain evidence="2 3">L7-75</strain>
    </source>
</reference>
<dbReference type="Proteomes" id="UP000565468">
    <property type="component" value="Unassembled WGS sequence"/>
</dbReference>
<sequence length="108" mass="12408">MDKSVYYVSVHGRSVLAERGASAYEWEIQATAEEAEQLRMQLERLQEKEEEAFPGYVFPWPDTPEESTNALFQSSLDGVYSTIHQLGTPETRSQMEQFRLLSQDTESI</sequence>
<accession>A0A848M3V3</accession>
<evidence type="ECO:0000256" key="1">
    <source>
        <dbReference type="SAM" id="Coils"/>
    </source>
</evidence>
<comment type="caution">
    <text evidence="2">The sequence shown here is derived from an EMBL/GenBank/DDBJ whole genome shotgun (WGS) entry which is preliminary data.</text>
</comment>
<dbReference type="RefSeq" id="WP_169504017.1">
    <property type="nucleotide sequence ID" value="NZ_JABBPN010000003.1"/>
</dbReference>
<gene>
    <name evidence="2" type="ORF">HII30_05670</name>
</gene>
<dbReference type="EMBL" id="JABBPN010000003">
    <property type="protein sequence ID" value="NMO95276.1"/>
    <property type="molecule type" value="Genomic_DNA"/>
</dbReference>